<dbReference type="RefSeq" id="WP_319630587.1">
    <property type="nucleotide sequence ID" value="NZ_JAWXRB010000045.1"/>
</dbReference>
<dbReference type="Gene3D" id="2.40.128.20">
    <property type="match status" value="1"/>
</dbReference>
<evidence type="ECO:0000259" key="3">
    <source>
        <dbReference type="Pfam" id="PF09223"/>
    </source>
</evidence>
<dbReference type="NCBIfam" id="NF007639">
    <property type="entry name" value="PRK10306.1"/>
    <property type="match status" value="1"/>
</dbReference>
<evidence type="ECO:0000313" key="5">
    <source>
        <dbReference type="Proteomes" id="UP001282336"/>
    </source>
</evidence>
<keyword evidence="2" id="KW-0862">Zinc</keyword>
<feature type="domain" description="ZinT" evidence="3">
    <location>
        <begin position="25"/>
        <end position="204"/>
    </location>
</feature>
<dbReference type="AlphaFoldDB" id="A0AAJ2SD20"/>
<keyword evidence="1" id="KW-0732">Signal</keyword>
<dbReference type="Pfam" id="PF09223">
    <property type="entry name" value="ZinT"/>
    <property type="match status" value="1"/>
</dbReference>
<dbReference type="EMBL" id="JAWXRC010000042">
    <property type="protein sequence ID" value="MDX6033966.1"/>
    <property type="molecule type" value="Genomic_DNA"/>
</dbReference>
<accession>A0AAJ2SD20</accession>
<proteinExistence type="predicted"/>
<organism evidence="4 5">
    <name type="scientific">Scandinavium lactucae</name>
    <dbReference type="NCBI Taxonomy" id="3095028"/>
    <lineage>
        <taxon>Bacteria</taxon>
        <taxon>Pseudomonadati</taxon>
        <taxon>Pseudomonadota</taxon>
        <taxon>Gammaproteobacteria</taxon>
        <taxon>Enterobacterales</taxon>
        <taxon>Enterobacteriaceae</taxon>
        <taxon>Scandinavium</taxon>
    </lineage>
</organism>
<name>A0AAJ2SD20_9ENTR</name>
<dbReference type="InterPro" id="IPR012674">
    <property type="entry name" value="Calycin"/>
</dbReference>
<sequence>MTILGLLLSSSAFAHSHGHQMTEAEQQAAKGIFADADVKDRSLEDWDGIWQSVYPLLQSGDLDPVFKQKAEKDSSKTVDQVKAYYQTGYKTDVGKIEIENKVMTFYQGDKSASCAYRYDGYKILHYASGKKGVRYLFSCTDSASQAPKFVQFSDHTIGPRKSQHFHIYTGNSSQAELLKQMDNWPTYYPEQLYARQVVNEMLHH</sequence>
<dbReference type="InterPro" id="IPR015304">
    <property type="entry name" value="ZinT_dom"/>
</dbReference>
<protein>
    <submittedName>
        <fullName evidence="4">Metal-binding protein ZinT</fullName>
    </submittedName>
</protein>
<evidence type="ECO:0000256" key="1">
    <source>
        <dbReference type="ARBA" id="ARBA00022729"/>
    </source>
</evidence>
<evidence type="ECO:0000256" key="2">
    <source>
        <dbReference type="ARBA" id="ARBA00022833"/>
    </source>
</evidence>
<comment type="caution">
    <text evidence="4">The sequence shown here is derived from an EMBL/GenBank/DDBJ whole genome shotgun (WGS) entry which is preliminary data.</text>
</comment>
<dbReference type="SUPFAM" id="SSF50814">
    <property type="entry name" value="Lipocalins"/>
    <property type="match status" value="1"/>
</dbReference>
<dbReference type="GO" id="GO:0008270">
    <property type="term" value="F:zinc ion binding"/>
    <property type="evidence" value="ECO:0007669"/>
    <property type="project" value="InterPro"/>
</dbReference>
<gene>
    <name evidence="4" type="primary">zinT</name>
    <name evidence="4" type="ORF">SIL20_20910</name>
</gene>
<reference evidence="4" key="1">
    <citation type="submission" date="2023-11" db="EMBL/GenBank/DDBJ databases">
        <title>Scandinavium wanjuensis sp. nov., isolated from lettuce South Korea.</title>
        <authorList>
            <person name="Park J."/>
            <person name="Park S."/>
            <person name="Oh K.K."/>
            <person name="Cho G.S."/>
            <person name="Franz C.M.A.P."/>
        </authorList>
    </citation>
    <scope>NUCLEOTIDE SEQUENCE</scope>
    <source>
        <strain evidence="4">V105_12</strain>
    </source>
</reference>
<dbReference type="Proteomes" id="UP001282336">
    <property type="component" value="Unassembled WGS sequence"/>
</dbReference>
<evidence type="ECO:0000313" key="4">
    <source>
        <dbReference type="EMBL" id="MDX6033966.1"/>
    </source>
</evidence>